<dbReference type="GO" id="GO:0000922">
    <property type="term" value="C:spindle pole"/>
    <property type="evidence" value="ECO:0007669"/>
    <property type="project" value="InterPro"/>
</dbReference>
<keyword evidence="2 5" id="KW-0963">Cytoplasm</keyword>
<dbReference type="PANTHER" id="PTHR19302">
    <property type="entry name" value="GAMMA TUBULIN COMPLEX PROTEIN"/>
    <property type="match status" value="1"/>
</dbReference>
<comment type="subcellular location">
    <subcellularLocation>
        <location evidence="5">Cytoplasm</location>
        <location evidence="5">Cytoskeleton</location>
        <location evidence="5">Microtubule organizing center</location>
    </subcellularLocation>
</comment>
<evidence type="ECO:0000256" key="4">
    <source>
        <dbReference type="ARBA" id="ARBA00023212"/>
    </source>
</evidence>
<keyword evidence="3 5" id="KW-0493">Microtubule</keyword>
<dbReference type="GO" id="GO:0051225">
    <property type="term" value="P:spindle assembly"/>
    <property type="evidence" value="ECO:0007669"/>
    <property type="project" value="TreeGrafter"/>
</dbReference>
<evidence type="ECO:0000259" key="7">
    <source>
        <dbReference type="Pfam" id="PF04130"/>
    </source>
</evidence>
<evidence type="ECO:0000256" key="1">
    <source>
        <dbReference type="ARBA" id="ARBA00010337"/>
    </source>
</evidence>
<dbReference type="Proteomes" id="UP000730481">
    <property type="component" value="Unassembled WGS sequence"/>
</dbReference>
<organism evidence="10 11">
    <name type="scientific">Fusarium beomiforme</name>
    <dbReference type="NCBI Taxonomy" id="44412"/>
    <lineage>
        <taxon>Eukaryota</taxon>
        <taxon>Fungi</taxon>
        <taxon>Dikarya</taxon>
        <taxon>Ascomycota</taxon>
        <taxon>Pezizomycotina</taxon>
        <taxon>Sordariomycetes</taxon>
        <taxon>Hypocreomycetidae</taxon>
        <taxon>Hypocreales</taxon>
        <taxon>Nectriaceae</taxon>
        <taxon>Fusarium</taxon>
        <taxon>Fusarium burgessii species complex</taxon>
    </lineage>
</organism>
<dbReference type="GO" id="GO:0000930">
    <property type="term" value="C:gamma-tubulin complex"/>
    <property type="evidence" value="ECO:0007669"/>
    <property type="project" value="TreeGrafter"/>
</dbReference>
<name>A0A9P5DV25_9HYPO</name>
<dbReference type="GO" id="GO:0005816">
    <property type="term" value="C:spindle pole body"/>
    <property type="evidence" value="ECO:0007669"/>
    <property type="project" value="UniProtKB-ARBA"/>
</dbReference>
<feature type="region of interest" description="Disordered" evidence="6">
    <location>
        <begin position="784"/>
        <end position="822"/>
    </location>
</feature>
<feature type="domain" description="Gamma tubulin complex component protein N-terminal" evidence="9">
    <location>
        <begin position="228"/>
        <end position="535"/>
    </location>
</feature>
<protein>
    <recommendedName>
        <fullName evidence="5">Spindle pole body component</fullName>
    </recommendedName>
</protein>
<dbReference type="GO" id="GO:0051321">
    <property type="term" value="P:meiotic cell cycle"/>
    <property type="evidence" value="ECO:0007669"/>
    <property type="project" value="TreeGrafter"/>
</dbReference>
<dbReference type="AlphaFoldDB" id="A0A9P5DV25"/>
<dbReference type="Gene3D" id="1.20.120.1900">
    <property type="entry name" value="Gamma-tubulin complex, C-terminal domain"/>
    <property type="match status" value="1"/>
</dbReference>
<evidence type="ECO:0000256" key="5">
    <source>
        <dbReference type="RuleBase" id="RU363050"/>
    </source>
</evidence>
<keyword evidence="11" id="KW-1185">Reference proteome</keyword>
<dbReference type="GO" id="GO:0005874">
    <property type="term" value="C:microtubule"/>
    <property type="evidence" value="ECO:0007669"/>
    <property type="project" value="UniProtKB-KW"/>
</dbReference>
<dbReference type="InterPro" id="IPR007259">
    <property type="entry name" value="GCP"/>
</dbReference>
<accession>A0A9P5DV25</accession>
<dbReference type="InterPro" id="IPR032797">
    <property type="entry name" value="Mod21_N"/>
</dbReference>
<evidence type="ECO:0000313" key="11">
    <source>
        <dbReference type="Proteomes" id="UP000730481"/>
    </source>
</evidence>
<dbReference type="GO" id="GO:0000278">
    <property type="term" value="P:mitotic cell cycle"/>
    <property type="evidence" value="ECO:0007669"/>
    <property type="project" value="TreeGrafter"/>
</dbReference>
<comment type="caution">
    <text evidence="10">The sequence shown here is derived from an EMBL/GenBank/DDBJ whole genome shotgun (WGS) entry which is preliminary data.</text>
</comment>
<feature type="compositionally biased region" description="Acidic residues" evidence="6">
    <location>
        <begin position="809"/>
        <end position="818"/>
    </location>
</feature>
<dbReference type="Pfam" id="PF14609">
    <property type="entry name" value="GCP5-Mod21_N"/>
    <property type="match status" value="1"/>
</dbReference>
<dbReference type="InterPro" id="IPR040457">
    <property type="entry name" value="GCP_C"/>
</dbReference>
<evidence type="ECO:0000313" key="10">
    <source>
        <dbReference type="EMBL" id="KAF4338517.1"/>
    </source>
</evidence>
<evidence type="ECO:0000256" key="6">
    <source>
        <dbReference type="SAM" id="MobiDB-lite"/>
    </source>
</evidence>
<comment type="similarity">
    <text evidence="1 5">Belongs to the TUBGCP family.</text>
</comment>
<dbReference type="InterPro" id="IPR042241">
    <property type="entry name" value="GCP_C_sf"/>
</dbReference>
<sequence>MAFAARLGALTGELVEAVTNSSAETNPRFKAQRDAALQRLKSHPYLRTNQFEVEHQLNGLEERFRVNGRDALADALAERREQLRQIPSNFHPEVLYLILELSDQPTYYAKLSDLDALKTGPSDSELELRWEDIAKEDGWEDDPAIWKTIKYTDSSDDEPYQDDSKSESEASTDLSEVPLGRTAEDLIISPEDITKLTEIREAQGWRIEKPTDASGHARKVPVAEFDIVREVLFMLQGLDTTLFGPNGTVNPAFQMAHLKWDTHKALLGFFSEAGRQLGILRDFVNKPQRASHIQVLQDTVAKRLDDLDQKSTAIESRLVAPEHDVVVSLLSIKGELVASLEPLYSLSNIIAQIQNVPNQGTFRYLELLFDDASMAQLSGKLDIYEFLARVFVECFNVYLRPIRLWMEEGKLIPGDKIFFVSQAPSQVSLSKIWRDQFRLRRTPDGKLHAPNFLQPAAAKIFNAGKNIVILQRLGRWISSGSEWTIQEPPLHYETLCPKGLELAPFSELFDTAFDGWIQTKYNTSSTTLRNTLFEECGLWSALEAMERLYFMSDGAATEAWTSSLFGKLDTLDPNWTNRYSLTSVAQEAFTTLVDMTRISIFISPTGLKVPLLKARDSVKTALPSTKVNYRLAWPVRMILSEDSTAQYDAIFTLLLQLKRALYVLHKRKILENFWADNDNWDERSLYYSLRNNILWFCTTLQTYLATLVLAPNCAKMRQNMQDAHDVDAMITVHAAFLKQVVNEACLGSRLTPIRECFLDMLDLAIRLEQAQTVNVTKETERMQQFSRLSTRNLSPTPGTPGLKSKYVDSSDEDEDMDRDESRNLKMGKPFMTVLKEIKSDFNRHLRFVCGGLRSVARATSDAQSAKWDILAEMFQTGCRDERSGFA</sequence>
<dbReference type="GO" id="GO:0007020">
    <property type="term" value="P:microtubule nucleation"/>
    <property type="evidence" value="ECO:0007669"/>
    <property type="project" value="InterPro"/>
</dbReference>
<gene>
    <name evidence="10" type="ORF">FBEOM_7556</name>
</gene>
<evidence type="ECO:0000256" key="2">
    <source>
        <dbReference type="ARBA" id="ARBA00022490"/>
    </source>
</evidence>
<feature type="region of interest" description="Disordered" evidence="6">
    <location>
        <begin position="150"/>
        <end position="176"/>
    </location>
</feature>
<dbReference type="Pfam" id="PF17681">
    <property type="entry name" value="GCP_N_terminal"/>
    <property type="match status" value="1"/>
</dbReference>
<dbReference type="InterPro" id="IPR059169">
    <property type="entry name" value="GCP5_N_ext"/>
</dbReference>
<dbReference type="CDD" id="cd22572">
    <property type="entry name" value="GCP5_NTD"/>
    <property type="match status" value="1"/>
</dbReference>
<dbReference type="GO" id="GO:0051011">
    <property type="term" value="F:microtubule minus-end binding"/>
    <property type="evidence" value="ECO:0007669"/>
    <property type="project" value="TreeGrafter"/>
</dbReference>
<dbReference type="InterPro" id="IPR041470">
    <property type="entry name" value="GCP_N"/>
</dbReference>
<feature type="compositionally biased region" description="Polar residues" evidence="6">
    <location>
        <begin position="784"/>
        <end position="796"/>
    </location>
</feature>
<dbReference type="PANTHER" id="PTHR19302:SF33">
    <property type="entry name" value="GAMMA-TUBULIN COMPLEX COMPONENT 5"/>
    <property type="match status" value="1"/>
</dbReference>
<dbReference type="GO" id="GO:0031122">
    <property type="term" value="P:cytoplasmic microtubule organization"/>
    <property type="evidence" value="ECO:0007669"/>
    <property type="project" value="TreeGrafter"/>
</dbReference>
<evidence type="ECO:0000259" key="9">
    <source>
        <dbReference type="Pfam" id="PF17681"/>
    </source>
</evidence>
<keyword evidence="4 5" id="KW-0206">Cytoskeleton</keyword>
<evidence type="ECO:0000256" key="3">
    <source>
        <dbReference type="ARBA" id="ARBA00022701"/>
    </source>
</evidence>
<dbReference type="OrthoDB" id="66546at2759"/>
<feature type="domain" description="Gamma tubulin complex component C-terminal" evidence="7">
    <location>
        <begin position="540"/>
        <end position="858"/>
    </location>
</feature>
<evidence type="ECO:0000259" key="8">
    <source>
        <dbReference type="Pfam" id="PF14609"/>
    </source>
</evidence>
<dbReference type="GO" id="GO:0043015">
    <property type="term" value="F:gamma-tubulin binding"/>
    <property type="evidence" value="ECO:0007669"/>
    <property type="project" value="InterPro"/>
</dbReference>
<dbReference type="EMBL" id="PVQB02000340">
    <property type="protein sequence ID" value="KAF4338517.1"/>
    <property type="molecule type" value="Genomic_DNA"/>
</dbReference>
<dbReference type="Pfam" id="PF04130">
    <property type="entry name" value="GCP_C_terminal"/>
    <property type="match status" value="1"/>
</dbReference>
<proteinExistence type="inferred from homology"/>
<feature type="domain" description="Gamma-Tubulin ring complex non-core subunit mod21 N-terminal" evidence="8">
    <location>
        <begin position="66"/>
        <end position="157"/>
    </location>
</feature>
<reference evidence="10" key="2">
    <citation type="submission" date="2020-02" db="EMBL/GenBank/DDBJ databases">
        <title>Identification and distribution of gene clusters putatively required for synthesis of sphingolipid metabolism inhibitors in phylogenetically diverse species of the filamentous fungus Fusarium.</title>
        <authorList>
            <person name="Kim H.-S."/>
            <person name="Busman M."/>
            <person name="Brown D.W."/>
            <person name="Divon H."/>
            <person name="Uhlig S."/>
            <person name="Proctor R.H."/>
        </authorList>
    </citation>
    <scope>NUCLEOTIDE SEQUENCE</scope>
    <source>
        <strain evidence="10">NRRL 25174</strain>
    </source>
</reference>
<reference evidence="10" key="1">
    <citation type="journal article" date="2017" name="Mycologia">
        <title>Fusarium algeriense, sp. nov., a novel toxigenic crown rot pathogen of durum wheat from Algeria is nested in the Fusarium burgessii species complex.</title>
        <authorList>
            <person name="Laraba I."/>
            <person name="Keddad A."/>
            <person name="Boureghda H."/>
            <person name="Abdallah N."/>
            <person name="Vaughan M.M."/>
            <person name="Proctor R.H."/>
            <person name="Busman M."/>
            <person name="O'Donnell K."/>
        </authorList>
    </citation>
    <scope>NUCLEOTIDE SEQUENCE</scope>
    <source>
        <strain evidence="10">NRRL 25174</strain>
    </source>
</reference>